<dbReference type="EMBL" id="JADCNM010000010">
    <property type="protein sequence ID" value="KAG0464697.1"/>
    <property type="molecule type" value="Genomic_DNA"/>
</dbReference>
<proteinExistence type="predicted"/>
<gene>
    <name evidence="1" type="ORF">HPP92_018861</name>
</gene>
<dbReference type="PANTHER" id="PTHR47253:SF6">
    <property type="entry name" value="OS02G0581400 PROTEIN"/>
    <property type="match status" value="1"/>
</dbReference>
<organism evidence="1 2">
    <name type="scientific">Vanilla planifolia</name>
    <name type="common">Vanilla</name>
    <dbReference type="NCBI Taxonomy" id="51239"/>
    <lineage>
        <taxon>Eukaryota</taxon>
        <taxon>Viridiplantae</taxon>
        <taxon>Streptophyta</taxon>
        <taxon>Embryophyta</taxon>
        <taxon>Tracheophyta</taxon>
        <taxon>Spermatophyta</taxon>
        <taxon>Magnoliopsida</taxon>
        <taxon>Liliopsida</taxon>
        <taxon>Asparagales</taxon>
        <taxon>Orchidaceae</taxon>
        <taxon>Vanilloideae</taxon>
        <taxon>Vanilleae</taxon>
        <taxon>Vanilla</taxon>
    </lineage>
</organism>
<name>A0A835QBE0_VANPL</name>
<accession>A0A835QBE0</accession>
<dbReference type="GO" id="GO:0042372">
    <property type="term" value="P:phylloquinone biosynthetic process"/>
    <property type="evidence" value="ECO:0007669"/>
    <property type="project" value="TreeGrafter"/>
</dbReference>
<dbReference type="OrthoDB" id="8119704at2759"/>
<dbReference type="InterPro" id="IPR044250">
    <property type="entry name" value="MenF-like"/>
</dbReference>
<dbReference type="GO" id="GO:0009536">
    <property type="term" value="C:plastid"/>
    <property type="evidence" value="ECO:0007669"/>
    <property type="project" value="TreeGrafter"/>
</dbReference>
<comment type="caution">
    <text evidence="1">The sequence shown here is derived from an EMBL/GenBank/DDBJ whole genome shotgun (WGS) entry which is preliminary data.</text>
</comment>
<evidence type="ECO:0000313" key="1">
    <source>
        <dbReference type="EMBL" id="KAG0464697.1"/>
    </source>
</evidence>
<dbReference type="PANTHER" id="PTHR47253">
    <property type="match status" value="1"/>
</dbReference>
<sequence length="251" mass="28715">MLSADIFQHSKPPHINFSYRRRRLHCRALLPDRCSLPIRPLRQPCILRSTTATYSWIRKSSFSRKDCHGTTLEIVVDEFVETEVSDLPVELSLTRSLDPALTLGHAVNAMKDTIKKLKLNPPCSRSGVLRFQVLVPPSIKSLNWLYSQNKLSSIFPQFYILSRQDLEQSHVPAIMTEIHGVSGIGSAIVFRGSSAVLRGYHLMKRYLSFESPLVRTYGFTTFNENMESNFMGNHYGSYYFFIPQRGDCVSY</sequence>
<dbReference type="GO" id="GO:0008909">
    <property type="term" value="F:isochorismate synthase activity"/>
    <property type="evidence" value="ECO:0007669"/>
    <property type="project" value="InterPro"/>
</dbReference>
<dbReference type="AlphaFoldDB" id="A0A835QBE0"/>
<dbReference type="Proteomes" id="UP000639772">
    <property type="component" value="Chromosome 10"/>
</dbReference>
<reference evidence="1 2" key="1">
    <citation type="journal article" date="2020" name="Nat. Food">
        <title>A phased Vanilla planifolia genome enables genetic improvement of flavour and production.</title>
        <authorList>
            <person name="Hasing T."/>
            <person name="Tang H."/>
            <person name="Brym M."/>
            <person name="Khazi F."/>
            <person name="Huang T."/>
            <person name="Chambers A.H."/>
        </authorList>
    </citation>
    <scope>NUCLEOTIDE SEQUENCE [LARGE SCALE GENOMIC DNA]</scope>
    <source>
        <tissue evidence="1">Leaf</tissue>
    </source>
</reference>
<evidence type="ECO:0000313" key="2">
    <source>
        <dbReference type="Proteomes" id="UP000639772"/>
    </source>
</evidence>
<protein>
    <submittedName>
        <fullName evidence="1">Uncharacterized protein</fullName>
    </submittedName>
</protein>